<dbReference type="GO" id="GO:0004659">
    <property type="term" value="F:prenyltransferase activity"/>
    <property type="evidence" value="ECO:0007669"/>
    <property type="project" value="InterPro"/>
</dbReference>
<evidence type="ECO:0000256" key="5">
    <source>
        <dbReference type="ARBA" id="ARBA00022842"/>
    </source>
</evidence>
<gene>
    <name evidence="6" type="ORF">METZ01_LOCUS129118</name>
</gene>
<evidence type="ECO:0000256" key="3">
    <source>
        <dbReference type="ARBA" id="ARBA00022679"/>
    </source>
</evidence>
<dbReference type="CDD" id="cd00685">
    <property type="entry name" value="Trans_IPPS_HT"/>
    <property type="match status" value="1"/>
</dbReference>
<evidence type="ECO:0000256" key="2">
    <source>
        <dbReference type="ARBA" id="ARBA00006706"/>
    </source>
</evidence>
<dbReference type="PANTHER" id="PTHR12001:SF69">
    <property type="entry name" value="ALL TRANS-POLYPRENYL-DIPHOSPHATE SYNTHASE PDSS1"/>
    <property type="match status" value="1"/>
</dbReference>
<dbReference type="PROSITE" id="PS00723">
    <property type="entry name" value="POLYPRENYL_SYNTHASE_1"/>
    <property type="match status" value="1"/>
</dbReference>
<organism evidence="6">
    <name type="scientific">marine metagenome</name>
    <dbReference type="NCBI Taxonomy" id="408172"/>
    <lineage>
        <taxon>unclassified sequences</taxon>
        <taxon>metagenomes</taxon>
        <taxon>ecological metagenomes</taxon>
    </lineage>
</organism>
<dbReference type="SFLD" id="SFLDS00005">
    <property type="entry name" value="Isoprenoid_Synthase_Type_I"/>
    <property type="match status" value="1"/>
</dbReference>
<accession>A0A381YGY5</accession>
<dbReference type="InterPro" id="IPR000092">
    <property type="entry name" value="Polyprenyl_synt"/>
</dbReference>
<protein>
    <recommendedName>
        <fullName evidence="7">Polyprenyl synthetase</fullName>
    </recommendedName>
</protein>
<name>A0A381YGY5_9ZZZZ</name>
<sequence>MDFIDVTQGLENDLSKVEQAINKNYKSDIPLIPGISSYLMSCGGKRIRPMLTLLTAKLCGRDADETVVKHGCVVEYLHAATLLHDDVVDETTVRRGKETVNAKWGSDASILVGDFLISRAILILADDCERKIIQAITEATKILVEGGILEYAEARKINVTEKHILDVIYRKTASILSVSARLGGLLAGATEQQETAIISFGDDFGMAFQLMDDALDYDADEKVLGKPTGTDFKEGHVTLPLHHLYHNADCELKKEIEGFIKNENIGPDEVQYIVKHMHKQKSIDYTLNLARYYIDRAKSHLRKAEFPEPKYIAYLDAIADHIYSRHTAPSARAVPVK</sequence>
<evidence type="ECO:0000256" key="1">
    <source>
        <dbReference type="ARBA" id="ARBA00001946"/>
    </source>
</evidence>
<dbReference type="GO" id="GO:0008299">
    <property type="term" value="P:isoprenoid biosynthetic process"/>
    <property type="evidence" value="ECO:0007669"/>
    <property type="project" value="InterPro"/>
</dbReference>
<dbReference type="EMBL" id="UINC01018207">
    <property type="protein sequence ID" value="SVA76264.1"/>
    <property type="molecule type" value="Genomic_DNA"/>
</dbReference>
<keyword evidence="3" id="KW-0808">Transferase</keyword>
<dbReference type="PANTHER" id="PTHR12001">
    <property type="entry name" value="GERANYLGERANYL PYROPHOSPHATE SYNTHASE"/>
    <property type="match status" value="1"/>
</dbReference>
<dbReference type="InterPro" id="IPR033749">
    <property type="entry name" value="Polyprenyl_synt_CS"/>
</dbReference>
<dbReference type="Gene3D" id="1.10.600.10">
    <property type="entry name" value="Farnesyl Diphosphate Synthase"/>
    <property type="match status" value="1"/>
</dbReference>
<keyword evidence="5" id="KW-0460">Magnesium</keyword>
<reference evidence="6" key="1">
    <citation type="submission" date="2018-05" db="EMBL/GenBank/DDBJ databases">
        <authorList>
            <person name="Lanie J.A."/>
            <person name="Ng W.-L."/>
            <person name="Kazmierczak K.M."/>
            <person name="Andrzejewski T.M."/>
            <person name="Davidsen T.M."/>
            <person name="Wayne K.J."/>
            <person name="Tettelin H."/>
            <person name="Glass J.I."/>
            <person name="Rusch D."/>
            <person name="Podicherti R."/>
            <person name="Tsui H.-C.T."/>
            <person name="Winkler M.E."/>
        </authorList>
    </citation>
    <scope>NUCLEOTIDE SEQUENCE</scope>
</reference>
<evidence type="ECO:0000256" key="4">
    <source>
        <dbReference type="ARBA" id="ARBA00022723"/>
    </source>
</evidence>
<comment type="cofactor">
    <cofactor evidence="1">
        <name>Mg(2+)</name>
        <dbReference type="ChEBI" id="CHEBI:18420"/>
    </cofactor>
</comment>
<dbReference type="AlphaFoldDB" id="A0A381YGY5"/>
<keyword evidence="4" id="KW-0479">Metal-binding</keyword>
<dbReference type="SFLD" id="SFLDG01017">
    <property type="entry name" value="Polyprenyl_Transferase_Like"/>
    <property type="match status" value="1"/>
</dbReference>
<comment type="similarity">
    <text evidence="2">Belongs to the FPP/GGPP synthase family.</text>
</comment>
<evidence type="ECO:0000313" key="6">
    <source>
        <dbReference type="EMBL" id="SVA76264.1"/>
    </source>
</evidence>
<dbReference type="InterPro" id="IPR008949">
    <property type="entry name" value="Isoprenoid_synthase_dom_sf"/>
</dbReference>
<dbReference type="SUPFAM" id="SSF48576">
    <property type="entry name" value="Terpenoid synthases"/>
    <property type="match status" value="1"/>
</dbReference>
<proteinExistence type="inferred from homology"/>
<dbReference type="GO" id="GO:0046872">
    <property type="term" value="F:metal ion binding"/>
    <property type="evidence" value="ECO:0007669"/>
    <property type="project" value="UniProtKB-KW"/>
</dbReference>
<dbReference type="Pfam" id="PF00348">
    <property type="entry name" value="polyprenyl_synt"/>
    <property type="match status" value="1"/>
</dbReference>
<evidence type="ECO:0008006" key="7">
    <source>
        <dbReference type="Google" id="ProtNLM"/>
    </source>
</evidence>